<feature type="compositionally biased region" description="Basic and acidic residues" evidence="12">
    <location>
        <begin position="344"/>
        <end position="356"/>
    </location>
</feature>
<feature type="transmembrane region" description="Helical" evidence="13">
    <location>
        <begin position="703"/>
        <end position="722"/>
    </location>
</feature>
<evidence type="ECO:0000256" key="3">
    <source>
        <dbReference type="ARBA" id="ARBA00004604"/>
    </source>
</evidence>
<evidence type="ECO:0000256" key="13">
    <source>
        <dbReference type="SAM" id="Phobius"/>
    </source>
</evidence>
<feature type="region of interest" description="Disordered" evidence="12">
    <location>
        <begin position="64"/>
        <end position="105"/>
    </location>
</feature>
<evidence type="ECO:0000256" key="12">
    <source>
        <dbReference type="SAM" id="MobiDB-lite"/>
    </source>
</evidence>
<feature type="compositionally biased region" description="Basic and acidic residues" evidence="12">
    <location>
        <begin position="369"/>
        <end position="394"/>
    </location>
</feature>
<proteinExistence type="inferred from homology"/>
<evidence type="ECO:0000256" key="6">
    <source>
        <dbReference type="ARBA" id="ARBA00022692"/>
    </source>
</evidence>
<comment type="similarity">
    <text evidence="4">Belongs to the EBP2 family.</text>
</comment>
<comment type="function">
    <text evidence="1">Required for the processing of the 27S pre-rRNA.</text>
</comment>
<evidence type="ECO:0000256" key="5">
    <source>
        <dbReference type="ARBA" id="ARBA00022517"/>
    </source>
</evidence>
<dbReference type="Proteomes" id="UP001303046">
    <property type="component" value="Unassembled WGS sequence"/>
</dbReference>
<evidence type="ECO:0000256" key="10">
    <source>
        <dbReference type="ARBA" id="ARBA00023242"/>
    </source>
</evidence>
<feature type="compositionally biased region" description="Acidic residues" evidence="12">
    <location>
        <begin position="89"/>
        <end position="98"/>
    </location>
</feature>
<evidence type="ECO:0000313" key="15">
    <source>
        <dbReference type="Proteomes" id="UP001303046"/>
    </source>
</evidence>
<dbReference type="Pfam" id="PF05890">
    <property type="entry name" value="Ebp2"/>
    <property type="match status" value="1"/>
</dbReference>
<dbReference type="PANTHER" id="PTHR13028">
    <property type="entry name" value="RRNA PROCESSING PROTEIN EBNA1-BINDING PROTEIN-RELATED"/>
    <property type="match status" value="1"/>
</dbReference>
<keyword evidence="6 13" id="KW-0812">Transmembrane</keyword>
<sequence>MGKEIKRAVKVKTTGNTVKLRKQLRLKRCGRAQRPEPRGPDCYAAFAESRQCVITMKGKSLKIKGKSKKEVSKKGLPTLGRKRKASQEVEPESSDDGDFPVTDGQETEKKVSALELVQESDSDDEGDSDKELQIALRDGLLKTDRLNYLVEKKRPIINKTAEMREKIAQFAKKLPWIETVDVTTQSTLTKDMINNDFERELQFYQQAEKAVQLAVPRLLSMGIKVIRPSDYYAEMAKSDGHMQKVRKRLLKIQEGKERQEAIRRMREEKKYAAKVQKEVLEKRNSEKKLLMEAVKKHKKGMKQQLEDMLSNVKRMGLDQDDEVAPSGSKKQNHVNKFGHTKSRGRFDAKKQWKSEKFGYGGKKKGRKRNDKESFESISAGRDKSRGQSHADFRGRGRFRGGRSRGSRRWNRAVFYIDSELVMLLELVSGVLIFIVLIFCTFFPYCYLLRRNRNGDKRISSLSICNCVACGIFLSTCFLGLIPHVRHQEEIIRVSWNSSNVSGNVGRDIFLSTELVVLLGFLMILVIEQLVLVCSHSSSSSKTSPSRASAPPSLRALLEGEAEDGQPLVDTTLDDHDDGMQDIVFRSVSPVEHSHIIHTHAPPPQDGISARTLFLLFGLSTHSLFEGVALGVQGDRDSFMNVLIAVMFHEVLCCIAYGVSMAQQYTPVRAALPTVLILSGSIPTGMFLASLVDHFDSDSIMFRFVLEGLAAGTFVYVACVEMLSAELRHSHHHHSDGNEHHEDRAQPPSTYQGLMKATAVVFGVFLFWSLQIARGGHH</sequence>
<evidence type="ECO:0000256" key="9">
    <source>
        <dbReference type="ARBA" id="ARBA00023136"/>
    </source>
</evidence>
<name>A0ABR1C3Z9_NECAM</name>
<keyword evidence="5" id="KW-0690">Ribosome biogenesis</keyword>
<dbReference type="EMBL" id="JAVFWL010000002">
    <property type="protein sequence ID" value="KAK6732368.1"/>
    <property type="molecule type" value="Genomic_DNA"/>
</dbReference>
<feature type="coiled-coil region" evidence="11">
    <location>
        <begin position="258"/>
        <end position="311"/>
    </location>
</feature>
<evidence type="ECO:0000313" key="14">
    <source>
        <dbReference type="EMBL" id="KAK6732368.1"/>
    </source>
</evidence>
<evidence type="ECO:0000256" key="11">
    <source>
        <dbReference type="SAM" id="Coils"/>
    </source>
</evidence>
<feature type="region of interest" description="Disordered" evidence="12">
    <location>
        <begin position="319"/>
        <end position="404"/>
    </location>
</feature>
<evidence type="ECO:0000256" key="8">
    <source>
        <dbReference type="ARBA" id="ARBA00023054"/>
    </source>
</evidence>
<feature type="compositionally biased region" description="Basic residues" evidence="12">
    <location>
        <begin position="330"/>
        <end position="343"/>
    </location>
</feature>
<feature type="transmembrane region" description="Helical" evidence="13">
    <location>
        <begin position="458"/>
        <end position="481"/>
    </location>
</feature>
<evidence type="ECO:0000256" key="2">
    <source>
        <dbReference type="ARBA" id="ARBA00004141"/>
    </source>
</evidence>
<feature type="transmembrane region" description="Helical" evidence="13">
    <location>
        <begin position="514"/>
        <end position="533"/>
    </location>
</feature>
<keyword evidence="10" id="KW-0539">Nucleus</keyword>
<dbReference type="InterPro" id="IPR003689">
    <property type="entry name" value="ZIP"/>
</dbReference>
<evidence type="ECO:0008006" key="16">
    <source>
        <dbReference type="Google" id="ProtNLM"/>
    </source>
</evidence>
<accession>A0ABR1C3Z9</accession>
<feature type="transmembrane region" description="Helical" evidence="13">
    <location>
        <begin position="670"/>
        <end position="691"/>
    </location>
</feature>
<keyword evidence="9 13" id="KW-0472">Membrane</keyword>
<feature type="compositionally biased region" description="Basic residues" evidence="12">
    <location>
        <begin position="395"/>
        <end position="404"/>
    </location>
</feature>
<dbReference type="PANTHER" id="PTHR13028:SF0">
    <property type="entry name" value="RRNA-PROCESSING PROTEIN EBP2-RELATED"/>
    <property type="match status" value="1"/>
</dbReference>
<feature type="transmembrane region" description="Helical" evidence="13">
    <location>
        <begin position="753"/>
        <end position="772"/>
    </location>
</feature>
<feature type="transmembrane region" description="Helical" evidence="13">
    <location>
        <begin position="637"/>
        <end position="658"/>
    </location>
</feature>
<protein>
    <recommendedName>
        <fullName evidence="16">Eukaryotic rRNA processing protein EBP2</fullName>
    </recommendedName>
</protein>
<comment type="subcellular location">
    <subcellularLocation>
        <location evidence="2">Membrane</location>
        <topology evidence="2">Multi-pass membrane protein</topology>
    </subcellularLocation>
    <subcellularLocation>
        <location evidence="3">Nucleus</location>
        <location evidence="3">Nucleolus</location>
    </subcellularLocation>
</comment>
<keyword evidence="7 13" id="KW-1133">Transmembrane helix</keyword>
<comment type="caution">
    <text evidence="14">The sequence shown here is derived from an EMBL/GenBank/DDBJ whole genome shotgun (WGS) entry which is preliminary data.</text>
</comment>
<reference evidence="14 15" key="1">
    <citation type="submission" date="2023-08" db="EMBL/GenBank/DDBJ databases">
        <title>A Necator americanus chromosomal reference genome.</title>
        <authorList>
            <person name="Ilik V."/>
            <person name="Petrzelkova K.J."/>
            <person name="Pardy F."/>
            <person name="Fuh T."/>
            <person name="Niatou-Singa F.S."/>
            <person name="Gouil Q."/>
            <person name="Baker L."/>
            <person name="Ritchie M.E."/>
            <person name="Jex A.R."/>
            <person name="Gazzola D."/>
            <person name="Li H."/>
            <person name="Toshio Fujiwara R."/>
            <person name="Zhan B."/>
            <person name="Aroian R.V."/>
            <person name="Pafco B."/>
            <person name="Schwarz E.M."/>
        </authorList>
    </citation>
    <scope>NUCLEOTIDE SEQUENCE [LARGE SCALE GENOMIC DNA]</scope>
    <source>
        <strain evidence="14 15">Aroian</strain>
        <tissue evidence="14">Whole animal</tissue>
    </source>
</reference>
<keyword evidence="15" id="KW-1185">Reference proteome</keyword>
<evidence type="ECO:0000256" key="7">
    <source>
        <dbReference type="ARBA" id="ARBA00022989"/>
    </source>
</evidence>
<evidence type="ECO:0000256" key="1">
    <source>
        <dbReference type="ARBA" id="ARBA00003387"/>
    </source>
</evidence>
<gene>
    <name evidence="14" type="primary">Necator_chrII.g4427</name>
    <name evidence="14" type="ORF">RB195_016635</name>
</gene>
<keyword evidence="8 11" id="KW-0175">Coiled coil</keyword>
<evidence type="ECO:0000256" key="4">
    <source>
        <dbReference type="ARBA" id="ARBA00007336"/>
    </source>
</evidence>
<dbReference type="Pfam" id="PF02535">
    <property type="entry name" value="Zip"/>
    <property type="match status" value="1"/>
</dbReference>
<organism evidence="14 15">
    <name type="scientific">Necator americanus</name>
    <name type="common">Human hookworm</name>
    <dbReference type="NCBI Taxonomy" id="51031"/>
    <lineage>
        <taxon>Eukaryota</taxon>
        <taxon>Metazoa</taxon>
        <taxon>Ecdysozoa</taxon>
        <taxon>Nematoda</taxon>
        <taxon>Chromadorea</taxon>
        <taxon>Rhabditida</taxon>
        <taxon>Rhabditina</taxon>
        <taxon>Rhabditomorpha</taxon>
        <taxon>Strongyloidea</taxon>
        <taxon>Ancylostomatidae</taxon>
        <taxon>Bunostominae</taxon>
        <taxon>Necator</taxon>
    </lineage>
</organism>
<feature type="transmembrane region" description="Helical" evidence="13">
    <location>
        <begin position="420"/>
        <end position="446"/>
    </location>
</feature>
<dbReference type="InterPro" id="IPR008610">
    <property type="entry name" value="Ebp2"/>
</dbReference>
<dbReference type="CDD" id="cd22249">
    <property type="entry name" value="UDM1_RNF168_RNF169-like"/>
    <property type="match status" value="1"/>
</dbReference>